<dbReference type="SMART" id="SM00567">
    <property type="entry name" value="EZ_HEAT"/>
    <property type="match status" value="5"/>
</dbReference>
<accession>A0A0S8FWS6</accession>
<evidence type="ECO:0000313" key="1">
    <source>
        <dbReference type="EMBL" id="KPK64372.1"/>
    </source>
</evidence>
<dbReference type="PANTHER" id="PTHR12697:SF5">
    <property type="entry name" value="DEOXYHYPUSINE HYDROXYLASE"/>
    <property type="match status" value="1"/>
</dbReference>
<dbReference type="STRING" id="1703779.AMJ83_02860"/>
<dbReference type="GO" id="GO:0016491">
    <property type="term" value="F:oxidoreductase activity"/>
    <property type="evidence" value="ECO:0007669"/>
    <property type="project" value="TreeGrafter"/>
</dbReference>
<dbReference type="Proteomes" id="UP000051373">
    <property type="component" value="Unassembled WGS sequence"/>
</dbReference>
<evidence type="ECO:0008006" key="3">
    <source>
        <dbReference type="Google" id="ProtNLM"/>
    </source>
</evidence>
<dbReference type="InterPro" id="IPR004155">
    <property type="entry name" value="PBS_lyase_HEAT"/>
</dbReference>
<dbReference type="Pfam" id="PF13646">
    <property type="entry name" value="HEAT_2"/>
    <property type="match status" value="1"/>
</dbReference>
<proteinExistence type="predicted"/>
<comment type="caution">
    <text evidence="1">The sequence shown here is derived from an EMBL/GenBank/DDBJ whole genome shotgun (WGS) entry which is preliminary data.</text>
</comment>
<reference evidence="1 2" key="1">
    <citation type="journal article" date="2015" name="Microbiome">
        <title>Genomic resolution of linkages in carbon, nitrogen, and sulfur cycling among widespread estuary sediment bacteria.</title>
        <authorList>
            <person name="Baker B.J."/>
            <person name="Lazar C.S."/>
            <person name="Teske A.P."/>
            <person name="Dick G.J."/>
        </authorList>
    </citation>
    <scope>NUCLEOTIDE SEQUENCE [LARGE SCALE GENOMIC DNA]</scope>
    <source>
        <strain evidence="1">SM23_42</strain>
    </source>
</reference>
<evidence type="ECO:0000313" key="2">
    <source>
        <dbReference type="Proteomes" id="UP000051373"/>
    </source>
</evidence>
<dbReference type="InterPro" id="IPR016024">
    <property type="entry name" value="ARM-type_fold"/>
</dbReference>
<dbReference type="InterPro" id="IPR011989">
    <property type="entry name" value="ARM-like"/>
</dbReference>
<dbReference type="Gene3D" id="1.25.10.10">
    <property type="entry name" value="Leucine-rich Repeat Variant"/>
    <property type="match status" value="2"/>
</dbReference>
<dbReference type="Pfam" id="PF03130">
    <property type="entry name" value="HEAT_PBS"/>
    <property type="match status" value="1"/>
</dbReference>
<gene>
    <name evidence="1" type="ORF">AMJ83_02860</name>
</gene>
<sequence>MEEHILDLYNDLLKLLRMGVYLARTYPDGHPSQMRTVQRLHKLFNELRIEKRVVSIVVIENVLTIENERFDSQKISIVKYLVDRFHQIGVNSITFNTEVSESDLNEFFSVMSMQPSDIEDFGDVVAVMRMRDITGVKVNIYRVGVVSSDEDMRELDWENFLESLITAETPKTEEERLKELGNFLGVLGVDGSDSTEIQSNKIVGGLEKLALMVVDRYGEERWNEYSLVFSRILAVLSPSVKKNIVRYRTENKKLADLFRKLVPTMDDEDIVDIVVTIAKKKSPRSEDDVVDILSNVSSVKLPDILTTLRQRAPEFYTHKFVDRLMGQVKSRKGPEAATKFVIRNLELEMKSQFPKLRSAKAEERIKAIEALIKFAGKLFESKNYDLVRLMANRLDTMAEAESDLNAFAKAIDAMKILYIKAHEDEASEVMDFIAKKYAKYLMRKDSIFLERKRFVIKAIGETKDPTYIPELISSLWAAGTYAEAREALIALADHSAPLLIQTLRETEDYSVRMKILDILKRMTDRVIPEVIGLLKAEEWYARRNGVFILGELKAESTVDDIGALLNEDIEQIQLEVVTSLGKIGGTRCKEYIQKALGSKYTDVTLEAMKNLDPEDFKEKIPDVLEWLKRQKRFPDEAEEQFRSRVIDVLAKCKYESVINALTAVIKERAWFKGNLLQATKTAALNALAQIGTPKAMQVLQKAANNRNQFIALTAQDVLQRVTTIPEETTR</sequence>
<protein>
    <recommendedName>
        <fullName evidence="3">HEAT repeat domain-containing protein</fullName>
    </recommendedName>
</protein>
<dbReference type="PANTHER" id="PTHR12697">
    <property type="entry name" value="PBS LYASE HEAT-LIKE PROTEIN"/>
    <property type="match status" value="1"/>
</dbReference>
<dbReference type="SUPFAM" id="SSF48371">
    <property type="entry name" value="ARM repeat"/>
    <property type="match status" value="1"/>
</dbReference>
<name>A0A0S8FWS6_UNCW3</name>
<dbReference type="AlphaFoldDB" id="A0A0S8FWS6"/>
<organism evidence="1 2">
    <name type="scientific">candidate division WOR_3 bacterium SM23_42</name>
    <dbReference type="NCBI Taxonomy" id="1703779"/>
    <lineage>
        <taxon>Bacteria</taxon>
        <taxon>Bacteria division WOR-3</taxon>
    </lineage>
</organism>
<dbReference type="EMBL" id="LJUJ01000003">
    <property type="protein sequence ID" value="KPK64372.1"/>
    <property type="molecule type" value="Genomic_DNA"/>
</dbReference>